<evidence type="ECO:0000256" key="1">
    <source>
        <dbReference type="SAM" id="MobiDB-lite"/>
    </source>
</evidence>
<reference evidence="2" key="1">
    <citation type="submission" date="2022-08" db="UniProtKB">
        <authorList>
            <consortium name="EnsemblMetazoa"/>
        </authorList>
    </citation>
    <scope>IDENTIFICATION</scope>
</reference>
<feature type="compositionally biased region" description="Polar residues" evidence="1">
    <location>
        <begin position="39"/>
        <end position="57"/>
    </location>
</feature>
<dbReference type="AlphaFoldDB" id="A0A8W7PGZ6"/>
<feature type="region of interest" description="Disordered" evidence="1">
    <location>
        <begin position="39"/>
        <end position="58"/>
    </location>
</feature>
<accession>A0A8W7PGZ6</accession>
<dbReference type="EnsemblMetazoa" id="ACOM031002-RA">
    <property type="protein sequence ID" value="ACOM031002-PA.1"/>
    <property type="gene ID" value="ACOM031002"/>
</dbReference>
<proteinExistence type="predicted"/>
<protein>
    <submittedName>
        <fullName evidence="2">Uncharacterized protein</fullName>
    </submittedName>
</protein>
<organism evidence="2">
    <name type="scientific">Anopheles coluzzii</name>
    <name type="common">African malaria mosquito</name>
    <dbReference type="NCBI Taxonomy" id="1518534"/>
    <lineage>
        <taxon>Eukaryota</taxon>
        <taxon>Metazoa</taxon>
        <taxon>Ecdysozoa</taxon>
        <taxon>Arthropoda</taxon>
        <taxon>Hexapoda</taxon>
        <taxon>Insecta</taxon>
        <taxon>Pterygota</taxon>
        <taxon>Neoptera</taxon>
        <taxon>Endopterygota</taxon>
        <taxon>Diptera</taxon>
        <taxon>Nematocera</taxon>
        <taxon>Culicoidea</taxon>
        <taxon>Culicidae</taxon>
        <taxon>Anophelinae</taxon>
        <taxon>Anopheles</taxon>
    </lineage>
</organism>
<dbReference type="Proteomes" id="UP000075882">
    <property type="component" value="Unassembled WGS sequence"/>
</dbReference>
<evidence type="ECO:0000313" key="2">
    <source>
        <dbReference type="EnsemblMetazoa" id="ACOM031002-PA.1"/>
    </source>
</evidence>
<sequence length="127" mass="14040">MVPAYSRPCPSTLPSLNRWSASSSPKSVNTLTIVAVSEQPSQLTSNSRVPLPTTNSPLRPFTGMTNEAYVLPSGVYRVVPVQCAAENADVVKALRLAVPVWSFAELEERPGQHINLYVRHRRRVKIE</sequence>
<name>A0A8W7PGZ6_ANOCL</name>